<evidence type="ECO:0000259" key="9">
    <source>
        <dbReference type="PROSITE" id="PS50850"/>
    </source>
</evidence>
<evidence type="ECO:0000256" key="7">
    <source>
        <dbReference type="SAM" id="Phobius"/>
    </source>
</evidence>
<keyword evidence="11" id="KW-1185">Reference proteome</keyword>
<dbReference type="Pfam" id="PF00083">
    <property type="entry name" value="Sugar_tr"/>
    <property type="match status" value="1"/>
</dbReference>
<feature type="transmembrane region" description="Helical" evidence="7">
    <location>
        <begin position="361"/>
        <end position="384"/>
    </location>
</feature>
<feature type="transmembrane region" description="Helical" evidence="7">
    <location>
        <begin position="525"/>
        <end position="543"/>
    </location>
</feature>
<dbReference type="Proteomes" id="UP000027238">
    <property type="component" value="Unassembled WGS sequence"/>
</dbReference>
<feature type="transmembrane region" description="Helical" evidence="7">
    <location>
        <begin position="262"/>
        <end position="281"/>
    </location>
</feature>
<feature type="transmembrane region" description="Helical" evidence="7">
    <location>
        <begin position="59"/>
        <end position="79"/>
    </location>
</feature>
<evidence type="ECO:0000313" key="10">
    <source>
        <dbReference type="EMBL" id="KDN65315.1"/>
    </source>
</evidence>
<feature type="transmembrane region" description="Helical" evidence="7">
    <location>
        <begin position="391"/>
        <end position="411"/>
    </location>
</feature>
<dbReference type="EMBL" id="JMSE01001044">
    <property type="protein sequence ID" value="KDN65315.1"/>
    <property type="molecule type" value="Genomic_DNA"/>
</dbReference>
<feature type="transmembrane region" description="Helical" evidence="7">
    <location>
        <begin position="179"/>
        <end position="196"/>
    </location>
</feature>
<dbReference type="InterPro" id="IPR020846">
    <property type="entry name" value="MFS_dom"/>
</dbReference>
<comment type="subcellular location">
    <subcellularLocation>
        <location evidence="1">Membrane</location>
        <topology evidence="1">Multi-pass membrane protein</topology>
    </subcellularLocation>
</comment>
<evidence type="ECO:0000256" key="8">
    <source>
        <dbReference type="SAM" id="SignalP"/>
    </source>
</evidence>
<comment type="similarity">
    <text evidence="2">Belongs to the major facilitator superfamily. Sugar transporter (TC 2.A.1.1) family.</text>
</comment>
<dbReference type="PROSITE" id="PS50850">
    <property type="entry name" value="MFS"/>
    <property type="match status" value="1"/>
</dbReference>
<accession>A0A066XH20</accession>
<dbReference type="PRINTS" id="PR00171">
    <property type="entry name" value="SUGRTRNSPORT"/>
</dbReference>
<feature type="domain" description="Major facilitator superfamily (MFS) profile" evidence="9">
    <location>
        <begin position="15"/>
        <end position="448"/>
    </location>
</feature>
<dbReference type="InterPro" id="IPR003663">
    <property type="entry name" value="Sugar/inositol_transpt"/>
</dbReference>
<dbReference type="SUPFAM" id="SSF103473">
    <property type="entry name" value="MFS general substrate transporter"/>
    <property type="match status" value="1"/>
</dbReference>
<evidence type="ECO:0000256" key="2">
    <source>
        <dbReference type="ARBA" id="ARBA00010992"/>
    </source>
</evidence>
<feature type="transmembrane region" description="Helical" evidence="7">
    <location>
        <begin position="144"/>
        <end position="167"/>
    </location>
</feature>
<dbReference type="eggNOG" id="KOG0254">
    <property type="taxonomic scope" value="Eukaryota"/>
</dbReference>
<keyword evidence="4 7" id="KW-0812">Transmembrane</keyword>
<dbReference type="InterPro" id="IPR005829">
    <property type="entry name" value="Sugar_transporter_CS"/>
</dbReference>
<feature type="transmembrane region" description="Helical" evidence="7">
    <location>
        <begin position="86"/>
        <end position="104"/>
    </location>
</feature>
<feature type="transmembrane region" description="Helical" evidence="7">
    <location>
        <begin position="563"/>
        <end position="582"/>
    </location>
</feature>
<sequence>MSYFGLRGKSLSILLSIVAATAFALQGYDQAVMNSLLTLDTFSHQFPQMKNSDIEGTTVAIYEVGCAIGALSCAFVGDIFGRRRTIFIAGCIVIVGVVIQSSSFSLGQLIASRIITGLGVGALTATVPMWVSECSSAKERGRRVLLQGFFAIGGIVVASWMEFGLYFVKNNQVNFRFPIAFQGLFAIIITSLVMFLPESPRWLIKQERFEDAKKVMAALEGLPDDSEVINEELSLIRDAYVEEQHQAGSVFTMGPERQFHRAVLAVGLAVLAQMSGINIVTFYSTTIFEKQLNYSPTEARIFSACIQVWQFIAAGFALVLIDKFGRRKLLMAGALGMCVAQTSLAGLMSDLGNKSAAEAAIFFYFVAMFFFPVGLFLLPFMYAAEISPLNIRAQVTAISACANWLFNFLVAEVSPRAMENIGYRYYMVYACITLFTFTVLFFFYPETKGRTLEEIDDIFIQSKSIWDPVKIEKNLPKNAVALAERIRHVHDDEKHNVAHSENVILHRPIQSLLFVPYSRRRRSKAVYLAVLACTITPWMWNAVVESRLSAMADPPSSDLGGGLFFDSSSAAYIYWLMAEIWGSQGRWRRRVHDGDPVVAGGVRREESVGRSTIAYGVVPLIPFTLLTVFGGWNKGARGRVWAVERDGQPPG</sequence>
<keyword evidence="6 7" id="KW-0472">Membrane</keyword>
<reference evidence="11" key="1">
    <citation type="journal article" date="2014" name="Genome Announc.">
        <title>Draft genome sequence of Colletotrichum sublineola, a destructive pathogen of cultivated sorghum.</title>
        <authorList>
            <person name="Baroncelli R."/>
            <person name="Sanz-Martin J.M."/>
            <person name="Rech G.E."/>
            <person name="Sukno S.A."/>
            <person name="Thon M.R."/>
        </authorList>
    </citation>
    <scope>NUCLEOTIDE SEQUENCE [LARGE SCALE GENOMIC DNA]</scope>
    <source>
        <strain evidence="11">TX430BB</strain>
    </source>
</reference>
<dbReference type="NCBIfam" id="TIGR00879">
    <property type="entry name" value="SP"/>
    <property type="match status" value="1"/>
</dbReference>
<dbReference type="GO" id="GO:0005351">
    <property type="term" value="F:carbohydrate:proton symporter activity"/>
    <property type="evidence" value="ECO:0007669"/>
    <property type="project" value="TreeGrafter"/>
</dbReference>
<feature type="transmembrane region" description="Helical" evidence="7">
    <location>
        <begin position="329"/>
        <end position="349"/>
    </location>
</feature>
<dbReference type="HOGENOM" id="CLU_001265_30_3_1"/>
<dbReference type="OMA" id="MWVSECS"/>
<comment type="caution">
    <text evidence="10">The sequence shown here is derived from an EMBL/GenBank/DDBJ whole genome shotgun (WGS) entry which is preliminary data.</text>
</comment>
<dbReference type="InterPro" id="IPR005828">
    <property type="entry name" value="MFS_sugar_transport-like"/>
</dbReference>
<feature type="transmembrane region" description="Helical" evidence="7">
    <location>
        <begin position="423"/>
        <end position="444"/>
    </location>
</feature>
<dbReference type="PANTHER" id="PTHR48022">
    <property type="entry name" value="PLASTIDIC GLUCOSE TRANSPORTER 4"/>
    <property type="match status" value="1"/>
</dbReference>
<evidence type="ECO:0000256" key="5">
    <source>
        <dbReference type="ARBA" id="ARBA00022989"/>
    </source>
</evidence>
<feature type="transmembrane region" description="Helical" evidence="7">
    <location>
        <begin position="110"/>
        <end position="132"/>
    </location>
</feature>
<gene>
    <name evidence="10" type="ORF">CSUB01_05297</name>
</gene>
<organism evidence="10 11">
    <name type="scientific">Colletotrichum sublineola</name>
    <name type="common">Sorghum anthracnose fungus</name>
    <dbReference type="NCBI Taxonomy" id="1173701"/>
    <lineage>
        <taxon>Eukaryota</taxon>
        <taxon>Fungi</taxon>
        <taxon>Dikarya</taxon>
        <taxon>Ascomycota</taxon>
        <taxon>Pezizomycotina</taxon>
        <taxon>Sordariomycetes</taxon>
        <taxon>Hypocreomycetidae</taxon>
        <taxon>Glomerellales</taxon>
        <taxon>Glomerellaceae</taxon>
        <taxon>Colletotrichum</taxon>
        <taxon>Colletotrichum graminicola species complex</taxon>
    </lineage>
</organism>
<keyword evidence="3" id="KW-0813">Transport</keyword>
<dbReference type="InterPro" id="IPR036259">
    <property type="entry name" value="MFS_trans_sf"/>
</dbReference>
<dbReference type="AlphaFoldDB" id="A0A066XH20"/>
<evidence type="ECO:0000256" key="1">
    <source>
        <dbReference type="ARBA" id="ARBA00004141"/>
    </source>
</evidence>
<evidence type="ECO:0000256" key="3">
    <source>
        <dbReference type="ARBA" id="ARBA00022448"/>
    </source>
</evidence>
<keyword evidence="5 7" id="KW-1133">Transmembrane helix</keyword>
<evidence type="ECO:0000313" key="11">
    <source>
        <dbReference type="Proteomes" id="UP000027238"/>
    </source>
</evidence>
<dbReference type="FunFam" id="1.20.1250.20:FF:000090">
    <property type="entry name" value="MFS sugar transporter, putative"/>
    <property type="match status" value="1"/>
</dbReference>
<dbReference type="InterPro" id="IPR050360">
    <property type="entry name" value="MFS_Sugar_Transporters"/>
</dbReference>
<feature type="signal peptide" evidence="8">
    <location>
        <begin position="1"/>
        <end position="24"/>
    </location>
</feature>
<dbReference type="GO" id="GO:0016020">
    <property type="term" value="C:membrane"/>
    <property type="evidence" value="ECO:0007669"/>
    <property type="project" value="UniProtKB-SubCell"/>
</dbReference>
<feature type="chain" id="PRO_5001630319" description="Major facilitator superfamily (MFS) profile domain-containing protein" evidence="8">
    <location>
        <begin position="25"/>
        <end position="651"/>
    </location>
</feature>
<dbReference type="Gene3D" id="1.20.1250.20">
    <property type="entry name" value="MFS general substrate transporter like domains"/>
    <property type="match status" value="1"/>
</dbReference>
<feature type="transmembrane region" description="Helical" evidence="7">
    <location>
        <begin position="301"/>
        <end position="322"/>
    </location>
</feature>
<name>A0A066XH20_COLSU</name>
<dbReference type="OrthoDB" id="6612291at2759"/>
<evidence type="ECO:0000256" key="6">
    <source>
        <dbReference type="ARBA" id="ARBA00023136"/>
    </source>
</evidence>
<keyword evidence="8" id="KW-0732">Signal</keyword>
<evidence type="ECO:0000256" key="4">
    <source>
        <dbReference type="ARBA" id="ARBA00022692"/>
    </source>
</evidence>
<dbReference type="PANTHER" id="PTHR48022:SF68">
    <property type="entry name" value="MAJOR FACILITATOR SUPERFAMILY (MFS) PROFILE DOMAIN-CONTAINING PROTEIN-RELATED"/>
    <property type="match status" value="1"/>
</dbReference>
<proteinExistence type="inferred from homology"/>
<feature type="transmembrane region" description="Helical" evidence="7">
    <location>
        <begin position="613"/>
        <end position="632"/>
    </location>
</feature>
<dbReference type="PROSITE" id="PS00216">
    <property type="entry name" value="SUGAR_TRANSPORT_1"/>
    <property type="match status" value="1"/>
</dbReference>
<protein>
    <recommendedName>
        <fullName evidence="9">Major facilitator superfamily (MFS) profile domain-containing protein</fullName>
    </recommendedName>
</protein>